<evidence type="ECO:0000256" key="4">
    <source>
        <dbReference type="ARBA" id="ARBA00012723"/>
    </source>
</evidence>
<dbReference type="Proteomes" id="UP000037460">
    <property type="component" value="Unassembled WGS sequence"/>
</dbReference>
<dbReference type="AlphaFoldDB" id="A0A0M0JFT6"/>
<dbReference type="PROSITE" id="PS00194">
    <property type="entry name" value="THIOREDOXIN_1"/>
    <property type="match status" value="1"/>
</dbReference>
<evidence type="ECO:0000313" key="14">
    <source>
        <dbReference type="Proteomes" id="UP000037460"/>
    </source>
</evidence>
<dbReference type="InterPro" id="IPR013766">
    <property type="entry name" value="Thioredoxin_domain"/>
</dbReference>
<gene>
    <name evidence="13" type="ORF">Ctob_008435</name>
</gene>
<evidence type="ECO:0000256" key="2">
    <source>
        <dbReference type="ARBA" id="ARBA00004319"/>
    </source>
</evidence>
<evidence type="ECO:0000256" key="9">
    <source>
        <dbReference type="ARBA" id="ARBA00023235"/>
    </source>
</evidence>
<dbReference type="PANTHER" id="PTHR18929:SF132">
    <property type="entry name" value="PROTEIN DISULFIDE-ISOMERASE A3"/>
    <property type="match status" value="1"/>
</dbReference>
<protein>
    <recommendedName>
        <fullName evidence="4">protein disulfide-isomerase</fullName>
        <ecNumber evidence="4">5.3.4.1</ecNumber>
    </recommendedName>
</protein>
<comment type="catalytic activity">
    <reaction evidence="1">
        <text>Catalyzes the rearrangement of -S-S- bonds in proteins.</text>
        <dbReference type="EC" id="5.3.4.1"/>
    </reaction>
</comment>
<evidence type="ECO:0000256" key="10">
    <source>
        <dbReference type="ARBA" id="ARBA00023284"/>
    </source>
</evidence>
<dbReference type="PANTHER" id="PTHR18929">
    <property type="entry name" value="PROTEIN DISULFIDE ISOMERASE"/>
    <property type="match status" value="1"/>
</dbReference>
<dbReference type="CDD" id="cd02961">
    <property type="entry name" value="PDI_a_family"/>
    <property type="match status" value="1"/>
</dbReference>
<evidence type="ECO:0000256" key="8">
    <source>
        <dbReference type="ARBA" id="ARBA00023157"/>
    </source>
</evidence>
<dbReference type="EMBL" id="JWZX01002991">
    <property type="protein sequence ID" value="KOO25320.1"/>
    <property type="molecule type" value="Genomic_DNA"/>
</dbReference>
<dbReference type="Gene3D" id="3.40.30.10">
    <property type="entry name" value="Glutaredoxin"/>
    <property type="match status" value="2"/>
</dbReference>
<dbReference type="InterPro" id="IPR036249">
    <property type="entry name" value="Thioredoxin-like_sf"/>
</dbReference>
<dbReference type="NCBIfam" id="TIGR01126">
    <property type="entry name" value="pdi_dom"/>
    <property type="match status" value="1"/>
</dbReference>
<keyword evidence="7" id="KW-0256">Endoplasmic reticulum</keyword>
<dbReference type="InterPro" id="IPR017937">
    <property type="entry name" value="Thioredoxin_CS"/>
</dbReference>
<dbReference type="EC" id="5.3.4.1" evidence="4"/>
<dbReference type="FunFam" id="3.40.30.10:FF:000107">
    <property type="entry name" value="Protein disulfide-isomerase 5-2"/>
    <property type="match status" value="1"/>
</dbReference>
<accession>A0A0M0JFT6</accession>
<evidence type="ECO:0000256" key="7">
    <source>
        <dbReference type="ARBA" id="ARBA00022824"/>
    </source>
</evidence>
<dbReference type="Pfam" id="PF00085">
    <property type="entry name" value="Thioredoxin"/>
    <property type="match status" value="1"/>
</dbReference>
<dbReference type="PROSITE" id="PS51352">
    <property type="entry name" value="THIOREDOXIN_2"/>
    <property type="match status" value="1"/>
</dbReference>
<dbReference type="GO" id="GO:0005788">
    <property type="term" value="C:endoplasmic reticulum lumen"/>
    <property type="evidence" value="ECO:0007669"/>
    <property type="project" value="UniProtKB-SubCell"/>
</dbReference>
<evidence type="ECO:0000256" key="6">
    <source>
        <dbReference type="ARBA" id="ARBA00022737"/>
    </source>
</evidence>
<dbReference type="PRINTS" id="PR00421">
    <property type="entry name" value="THIOREDOXIN"/>
</dbReference>
<keyword evidence="10" id="KW-0676">Redox-active center</keyword>
<evidence type="ECO:0000256" key="5">
    <source>
        <dbReference type="ARBA" id="ARBA00022729"/>
    </source>
</evidence>
<keyword evidence="6" id="KW-0677">Repeat</keyword>
<comment type="subcellular location">
    <subcellularLocation>
        <location evidence="2">Endoplasmic reticulum lumen</location>
    </subcellularLocation>
</comment>
<evidence type="ECO:0000256" key="3">
    <source>
        <dbReference type="ARBA" id="ARBA00006347"/>
    </source>
</evidence>
<reference evidence="14" key="1">
    <citation type="journal article" date="2015" name="PLoS Genet.">
        <title>Genome Sequence and Transcriptome Analyses of Chrysochromulina tobin: Metabolic Tools for Enhanced Algal Fitness in the Prominent Order Prymnesiales (Haptophyceae).</title>
        <authorList>
            <person name="Hovde B.T."/>
            <person name="Deodato C.R."/>
            <person name="Hunsperger H.M."/>
            <person name="Ryken S.A."/>
            <person name="Yost W."/>
            <person name="Jha R.K."/>
            <person name="Patterson J."/>
            <person name="Monnat R.J. Jr."/>
            <person name="Barlow S.B."/>
            <person name="Starkenburg S.R."/>
            <person name="Cattolico R.A."/>
        </authorList>
    </citation>
    <scope>NUCLEOTIDE SEQUENCE</scope>
    <source>
        <strain evidence="14">CCMP291</strain>
    </source>
</reference>
<comment type="caution">
    <text evidence="13">The sequence shown here is derived from an EMBL/GenBank/DDBJ whole genome shotgun (WGS) entry which is preliminary data.</text>
</comment>
<keyword evidence="9 13" id="KW-0413">Isomerase</keyword>
<dbReference type="InterPro" id="IPR005788">
    <property type="entry name" value="PDI_thioredoxin-like_dom"/>
</dbReference>
<keyword evidence="8" id="KW-1015">Disulfide bond</keyword>
<organism evidence="13 14">
    <name type="scientific">Chrysochromulina tobinii</name>
    <dbReference type="NCBI Taxonomy" id="1460289"/>
    <lineage>
        <taxon>Eukaryota</taxon>
        <taxon>Haptista</taxon>
        <taxon>Haptophyta</taxon>
        <taxon>Prymnesiophyceae</taxon>
        <taxon>Prymnesiales</taxon>
        <taxon>Chrysochromulinaceae</taxon>
        <taxon>Chrysochromulina</taxon>
    </lineage>
</organism>
<comment type="similarity">
    <text evidence="3 11">Belongs to the protein disulfide isomerase family.</text>
</comment>
<proteinExistence type="inferred from homology"/>
<feature type="domain" description="Thioredoxin" evidence="12">
    <location>
        <begin position="41"/>
        <end position="161"/>
    </location>
</feature>
<dbReference type="GO" id="GO:0006457">
    <property type="term" value="P:protein folding"/>
    <property type="evidence" value="ECO:0007669"/>
    <property type="project" value="TreeGrafter"/>
</dbReference>
<dbReference type="OrthoDB" id="427280at2759"/>
<dbReference type="GO" id="GO:0003756">
    <property type="term" value="F:protein disulfide isomerase activity"/>
    <property type="evidence" value="ECO:0007669"/>
    <property type="project" value="UniProtKB-EC"/>
</dbReference>
<evidence type="ECO:0000256" key="1">
    <source>
        <dbReference type="ARBA" id="ARBA00001182"/>
    </source>
</evidence>
<evidence type="ECO:0000256" key="11">
    <source>
        <dbReference type="RuleBase" id="RU004208"/>
    </source>
</evidence>
<evidence type="ECO:0000259" key="12">
    <source>
        <dbReference type="PROSITE" id="PS51352"/>
    </source>
</evidence>
<sequence length="280" mass="30288">MFGGSGYGDKAHGYGVTQDLWRFDVSQQRWTFVGGNPGAVELHGTCAADVAYDDSVAVLDPTNFDSFLEGKAFTLVEFYAPWCGHCKSLAPEWAAAAKKTLKLSPPVILAKVDADAHRDLAERFGISGYPTIKIFKDGTPEEYEGPREAKGIVSFIKEALGVTAGSVQRLKAADEVEALKAETGFLLLGLFREPVKASAMFKVFTEVASELPSYTHKPVKAAYSASYSIDPVAAALGVKTPPALLLFRPGVEEAASMPIPRKKDEFNEDALVDWLKGHLK</sequence>
<name>A0A0M0JFT6_9EUKA</name>
<dbReference type="GO" id="GO:0034976">
    <property type="term" value="P:response to endoplasmic reticulum stress"/>
    <property type="evidence" value="ECO:0007669"/>
    <property type="project" value="TreeGrafter"/>
</dbReference>
<dbReference type="SUPFAM" id="SSF52833">
    <property type="entry name" value="Thioredoxin-like"/>
    <property type="match status" value="2"/>
</dbReference>
<keyword evidence="5" id="KW-0732">Signal</keyword>
<keyword evidence="14" id="KW-1185">Reference proteome</keyword>
<dbReference type="CDD" id="cd02981">
    <property type="entry name" value="PDI_b_family"/>
    <property type="match status" value="1"/>
</dbReference>
<evidence type="ECO:0000313" key="13">
    <source>
        <dbReference type="EMBL" id="KOO25320.1"/>
    </source>
</evidence>